<evidence type="ECO:0000256" key="5">
    <source>
        <dbReference type="PROSITE-ProRule" id="PRU00104"/>
    </source>
</evidence>
<feature type="compositionally biased region" description="Acidic residues" evidence="6">
    <location>
        <begin position="445"/>
        <end position="456"/>
    </location>
</feature>
<dbReference type="PANTHER" id="PTHR45700">
    <property type="entry name" value="UBIQUITIN-PROTEIN LIGASE E3C"/>
    <property type="match status" value="1"/>
</dbReference>
<evidence type="ECO:0000256" key="3">
    <source>
        <dbReference type="ARBA" id="ARBA00022679"/>
    </source>
</evidence>
<dbReference type="GO" id="GO:0061630">
    <property type="term" value="F:ubiquitin protein ligase activity"/>
    <property type="evidence" value="ECO:0007669"/>
    <property type="project" value="UniProtKB-EC"/>
</dbReference>
<accession>A0AAV5GYP5</accession>
<feature type="region of interest" description="Disordered" evidence="6">
    <location>
        <begin position="686"/>
        <end position="709"/>
    </location>
</feature>
<dbReference type="Gene3D" id="3.30.2410.10">
    <property type="entry name" value="Hect, E3 ligase catalytic domain"/>
    <property type="match status" value="1"/>
</dbReference>
<keyword evidence="4 5" id="KW-0833">Ubl conjugation pathway</keyword>
<dbReference type="InterPro" id="IPR044611">
    <property type="entry name" value="E3A/B/C-like"/>
</dbReference>
<dbReference type="FunFam" id="3.30.2160.10:FF:000002">
    <property type="entry name" value="Putative Ubiquitin-protein ligase E3C"/>
    <property type="match status" value="1"/>
</dbReference>
<dbReference type="CDD" id="cd00078">
    <property type="entry name" value="HECTc"/>
    <property type="match status" value="1"/>
</dbReference>
<dbReference type="GO" id="GO:0000209">
    <property type="term" value="P:protein polyubiquitination"/>
    <property type="evidence" value="ECO:0007669"/>
    <property type="project" value="InterPro"/>
</dbReference>
<dbReference type="InterPro" id="IPR035983">
    <property type="entry name" value="Hect_E3_ubiquitin_ligase"/>
</dbReference>
<reference evidence="8 9" key="1">
    <citation type="submission" date="2021-12" db="EMBL/GenBank/DDBJ databases">
        <title>High titer production of polyol ester of fatty acids by Rhodotorula paludigena BS15 towards product separation-free biomass refinery.</title>
        <authorList>
            <person name="Mano J."/>
            <person name="Ono H."/>
            <person name="Tanaka T."/>
            <person name="Naito K."/>
            <person name="Sushida H."/>
            <person name="Ike M."/>
            <person name="Tokuyasu K."/>
            <person name="Kitaoka M."/>
        </authorList>
    </citation>
    <scope>NUCLEOTIDE SEQUENCE [LARGE SCALE GENOMIC DNA]</scope>
    <source>
        <strain evidence="8 9">BS15</strain>
    </source>
</reference>
<evidence type="ECO:0000256" key="4">
    <source>
        <dbReference type="ARBA" id="ARBA00022786"/>
    </source>
</evidence>
<dbReference type="EC" id="2.3.2.26" evidence="2"/>
<evidence type="ECO:0000313" key="8">
    <source>
        <dbReference type="EMBL" id="GJN94482.1"/>
    </source>
</evidence>
<keyword evidence="9" id="KW-1185">Reference proteome</keyword>
<dbReference type="Gene3D" id="3.90.1750.10">
    <property type="entry name" value="Hect, E3 ligase catalytic domains"/>
    <property type="match status" value="1"/>
</dbReference>
<dbReference type="PROSITE" id="PS50237">
    <property type="entry name" value="HECT"/>
    <property type="match status" value="1"/>
</dbReference>
<evidence type="ECO:0000256" key="6">
    <source>
        <dbReference type="SAM" id="MobiDB-lite"/>
    </source>
</evidence>
<feature type="region of interest" description="Disordered" evidence="6">
    <location>
        <begin position="421"/>
        <end position="460"/>
    </location>
</feature>
<evidence type="ECO:0000259" key="7">
    <source>
        <dbReference type="PROSITE" id="PS50237"/>
    </source>
</evidence>
<sequence length="1189" mass="128476">MDSLFTGAPTRRPTVNLGGLSAASSHHDLVLQARQQRIHRERHRAKLDAALRIQARPPSPLPVDDDTASLVASALQAFYRGRAAAHSTRQRWRQEYDALVPAATSPASAPPPPPTPATALDASRRLALAFSAGNKLDQRRLAHWCRFILRPGQGQPDKQPLLFALFRPEYDPDHSWPTLARMLAALLFAEATAFPSLPQSPLFLEVTKMLCDPANYARYKVAPAIAPPHAVLAFLLEQRDLYPRIAQLIKSIPDEQRAHPTLAPAIALALLPFRAFPARSTPPSTVTSASLPASTPERSAALLALAVSLLTLPHFLTTRLAPAQRALFLSPPASAPAPAATVAPFPLWDLVATLASAPAAAQLGALSPAERANLLAALAELALSGEAPRLAADKGAGLVARDVSNWCGVVSGLMRGLPKGAFEPVEEESGVGRAPTEGGERVMDGDEDDEDDEDEREDPHAVARARRALGQAAPADSGDDDGDTPMAITTTAAVLDPSTRTSLQRLASREHLVALLAWSNRFSSSTRPALATFLVTLLSHLPSAPSPRGGVAAPSLRDEALHVLLYAPSASGLVRELYRAHLRAGPLARALTAARERTSAVLAALSAGVDSADRGEWSVLLLVVELYSRCLVTLGDDEFYASASAAAGGGAAARGQGRNPLSLDEVVGLSALARNVAFAMYWSEDGSSGGGGARERGEVGGTGSRRQFTPEGHWLMTSQFDLKSFVQTAVYEDERLEAEGDVDASAATSGPDGDADMRDTRPSRARSTAAAASKRQLALISPRLGVLNHIPFVVPFDTRVAIFRQFVASDFARLGLGEGAAAGFGGPRSRHRAVVRRTRLAEDAYAHLNGLGAELKKRIEITFIDEHGMEESGIDGGGLFKELLTSLSKEVFDTDRGLWLATSEQELYPNPHAYAKQPDQLAWFTFIGRVLGKAMYQGILVNVKFAAFFLSKWLGRQSYLDDLASLDPELYQGLLKLKNYPGNVEEDLSLNFTISDEDFGVSRTIDLIPRGSEIPVTNENRMQYIVLVSNYRLNVQIAPQCRAFFAGLSEIINERWLRLFSQSELAVLVGGTEEAIDIDDLRRNTVYSGWDAEENTPTIQHFWDVVRSFDKAERAKLVRFVTACERPPLLGFAQLNPLFAIRKAGDDESRLPTSATCVNLLKLPEYSDRESLRQKLLYAINSGAGFDLS</sequence>
<dbReference type="Gene3D" id="3.30.2160.10">
    <property type="entry name" value="Hect, E3 ligase catalytic domain"/>
    <property type="match status" value="1"/>
</dbReference>
<feature type="active site" description="Glycyl thioester intermediate" evidence="5">
    <location>
        <position position="1157"/>
    </location>
</feature>
<evidence type="ECO:0000256" key="1">
    <source>
        <dbReference type="ARBA" id="ARBA00000885"/>
    </source>
</evidence>
<dbReference type="EMBL" id="BQKY01000017">
    <property type="protein sequence ID" value="GJN94482.1"/>
    <property type="molecule type" value="Genomic_DNA"/>
</dbReference>
<keyword evidence="3" id="KW-0808">Transferase</keyword>
<name>A0AAV5GYP5_9BASI</name>
<feature type="region of interest" description="Disordered" evidence="6">
    <location>
        <begin position="740"/>
        <end position="768"/>
    </location>
</feature>
<dbReference type="InterPro" id="IPR000569">
    <property type="entry name" value="HECT_dom"/>
</dbReference>
<dbReference type="PANTHER" id="PTHR45700:SF2">
    <property type="entry name" value="UBIQUITIN-PROTEIN LIGASE E3C"/>
    <property type="match status" value="1"/>
</dbReference>
<protein>
    <recommendedName>
        <fullName evidence="2">HECT-type E3 ubiquitin transferase</fullName>
        <ecNumber evidence="2">2.3.2.26</ecNumber>
    </recommendedName>
</protein>
<proteinExistence type="predicted"/>
<comment type="catalytic activity">
    <reaction evidence="1">
        <text>S-ubiquitinyl-[E2 ubiquitin-conjugating enzyme]-L-cysteine + [acceptor protein]-L-lysine = [E2 ubiquitin-conjugating enzyme]-L-cysteine + N(6)-ubiquitinyl-[acceptor protein]-L-lysine.</text>
        <dbReference type="EC" id="2.3.2.26"/>
    </reaction>
</comment>
<dbReference type="Proteomes" id="UP001342314">
    <property type="component" value="Unassembled WGS sequence"/>
</dbReference>
<dbReference type="Pfam" id="PF00632">
    <property type="entry name" value="HECT"/>
    <property type="match status" value="1"/>
</dbReference>
<dbReference type="GO" id="GO:0006511">
    <property type="term" value="P:ubiquitin-dependent protein catabolic process"/>
    <property type="evidence" value="ECO:0007669"/>
    <property type="project" value="TreeGrafter"/>
</dbReference>
<feature type="domain" description="HECT" evidence="7">
    <location>
        <begin position="851"/>
        <end position="1189"/>
    </location>
</feature>
<comment type="caution">
    <text evidence="8">The sequence shown here is derived from an EMBL/GenBank/DDBJ whole genome shotgun (WGS) entry which is preliminary data.</text>
</comment>
<gene>
    <name evidence="8" type="ORF">Rhopal_007562-T1</name>
</gene>
<dbReference type="SMART" id="SM00119">
    <property type="entry name" value="HECTc"/>
    <property type="match status" value="1"/>
</dbReference>
<evidence type="ECO:0000256" key="2">
    <source>
        <dbReference type="ARBA" id="ARBA00012485"/>
    </source>
</evidence>
<evidence type="ECO:0000313" key="9">
    <source>
        <dbReference type="Proteomes" id="UP001342314"/>
    </source>
</evidence>
<dbReference type="AlphaFoldDB" id="A0AAV5GYP5"/>
<organism evidence="8 9">
    <name type="scientific">Rhodotorula paludigena</name>
    <dbReference type="NCBI Taxonomy" id="86838"/>
    <lineage>
        <taxon>Eukaryota</taxon>
        <taxon>Fungi</taxon>
        <taxon>Dikarya</taxon>
        <taxon>Basidiomycota</taxon>
        <taxon>Pucciniomycotina</taxon>
        <taxon>Microbotryomycetes</taxon>
        <taxon>Sporidiobolales</taxon>
        <taxon>Sporidiobolaceae</taxon>
        <taxon>Rhodotorula</taxon>
    </lineage>
</organism>
<dbReference type="SUPFAM" id="SSF56204">
    <property type="entry name" value="Hect, E3 ligase catalytic domain"/>
    <property type="match status" value="1"/>
</dbReference>
<dbReference type="FunFam" id="3.30.2410.10:FF:000011">
    <property type="entry name" value="Putative Ubiquitin-protein ligase E3C"/>
    <property type="match status" value="1"/>
</dbReference>